<name>A0A6J7UT31_9ZZZZ</name>
<sequence>MLGHLTLHEHRCCVGVKADREQHGGEPERVIADHLGLGGDGQRVKVDDAVEGVALVLADHPVPEGAEVVAQMDVTGGLNAG</sequence>
<accession>A0A6J7UT31</accession>
<evidence type="ECO:0000313" key="1">
    <source>
        <dbReference type="EMBL" id="CAB5069099.1"/>
    </source>
</evidence>
<proteinExistence type="predicted"/>
<reference evidence="1" key="1">
    <citation type="submission" date="2020-05" db="EMBL/GenBank/DDBJ databases">
        <authorList>
            <person name="Chiriac C."/>
            <person name="Salcher M."/>
            <person name="Ghai R."/>
            <person name="Kavagutti S V."/>
        </authorList>
    </citation>
    <scope>NUCLEOTIDE SEQUENCE</scope>
</reference>
<organism evidence="1">
    <name type="scientific">freshwater metagenome</name>
    <dbReference type="NCBI Taxonomy" id="449393"/>
    <lineage>
        <taxon>unclassified sequences</taxon>
        <taxon>metagenomes</taxon>
        <taxon>ecological metagenomes</taxon>
    </lineage>
</organism>
<dbReference type="AlphaFoldDB" id="A0A6J7UT31"/>
<dbReference type="EMBL" id="CAFBQP010000196">
    <property type="protein sequence ID" value="CAB5069099.1"/>
    <property type="molecule type" value="Genomic_DNA"/>
</dbReference>
<protein>
    <submittedName>
        <fullName evidence="1">Unannotated protein</fullName>
    </submittedName>
</protein>
<gene>
    <name evidence="1" type="ORF">UFOPK4306_02682</name>
</gene>